<evidence type="ECO:0000313" key="1">
    <source>
        <dbReference type="EMBL" id="MCY9609373.1"/>
    </source>
</evidence>
<comment type="caution">
    <text evidence="1">The sequence shown here is derived from an EMBL/GenBank/DDBJ whole genome shotgun (WGS) entry which is preliminary data.</text>
</comment>
<keyword evidence="2" id="KW-1185">Reference proteome</keyword>
<gene>
    <name evidence="1" type="ORF">M5W83_19680</name>
</gene>
<accession>A0ABT4FZX5</accession>
<dbReference type="Proteomes" id="UP001209276">
    <property type="component" value="Unassembled WGS sequence"/>
</dbReference>
<protein>
    <submittedName>
        <fullName evidence="1">Uncharacterized protein</fullName>
    </submittedName>
</protein>
<dbReference type="RefSeq" id="WP_268574312.1">
    <property type="nucleotide sequence ID" value="NZ_JAMDMM010000039.1"/>
</dbReference>
<proteinExistence type="predicted"/>
<sequence length="91" mass="10237">SSSYLFSVFHHLCSASIMSREIEESPFLRGPFGRQEKGSSLSVNVTMTVAALLPAPLLHGQQDLLHWNVQQKRQHRAVNHSAYNQIHIDGQ</sequence>
<organism evidence="1 2">
    <name type="scientific">Paenibacillus thiaminolyticus</name>
    <name type="common">Bacillus thiaminolyticus</name>
    <dbReference type="NCBI Taxonomy" id="49283"/>
    <lineage>
        <taxon>Bacteria</taxon>
        <taxon>Bacillati</taxon>
        <taxon>Bacillota</taxon>
        <taxon>Bacilli</taxon>
        <taxon>Bacillales</taxon>
        <taxon>Paenibacillaceae</taxon>
        <taxon>Paenibacillus</taxon>
    </lineage>
</organism>
<feature type="non-terminal residue" evidence="1">
    <location>
        <position position="1"/>
    </location>
</feature>
<evidence type="ECO:0000313" key="2">
    <source>
        <dbReference type="Proteomes" id="UP001209276"/>
    </source>
</evidence>
<dbReference type="EMBL" id="JAMDMM010000039">
    <property type="protein sequence ID" value="MCY9609373.1"/>
    <property type="molecule type" value="Genomic_DNA"/>
</dbReference>
<name>A0ABT4FZX5_PANTH</name>
<reference evidence="1 2" key="1">
    <citation type="submission" date="2022-05" db="EMBL/GenBank/DDBJ databases">
        <title>Genome Sequencing of Bee-Associated Microbes.</title>
        <authorList>
            <person name="Dunlap C."/>
        </authorList>
    </citation>
    <scope>NUCLEOTIDE SEQUENCE [LARGE SCALE GENOMIC DNA]</scope>
    <source>
        <strain evidence="1 2">NRRL B-14613</strain>
    </source>
</reference>